<keyword evidence="3" id="KW-0584">Phenylalanine biosynthesis</keyword>
<evidence type="ECO:0000256" key="4">
    <source>
        <dbReference type="ARBA" id="ARBA00023239"/>
    </source>
</evidence>
<gene>
    <name evidence="8" type="ORF">BN7_4028</name>
</gene>
<dbReference type="Pfam" id="PF00800">
    <property type="entry name" value="PDT"/>
    <property type="match status" value="1"/>
</dbReference>
<dbReference type="PROSITE" id="PS51171">
    <property type="entry name" value="PREPHENATE_DEHYDR_3"/>
    <property type="match status" value="1"/>
</dbReference>
<dbReference type="InterPro" id="IPR045865">
    <property type="entry name" value="ACT-like_dom_sf"/>
</dbReference>
<dbReference type="PANTHER" id="PTHR21022">
    <property type="entry name" value="PREPHENATE DEHYDRATASE P PROTEIN"/>
    <property type="match status" value="1"/>
</dbReference>
<keyword evidence="9" id="KW-1185">Reference proteome</keyword>
<dbReference type="PROSITE" id="PS51671">
    <property type="entry name" value="ACT"/>
    <property type="match status" value="1"/>
</dbReference>
<dbReference type="SUPFAM" id="SSF55021">
    <property type="entry name" value="ACT-like"/>
    <property type="match status" value="1"/>
</dbReference>
<accession>K0KSV8</accession>
<dbReference type="HOGENOM" id="CLU_035008_5_1_1"/>
<dbReference type="Gene3D" id="3.40.190.10">
    <property type="entry name" value="Periplasmic binding protein-like II"/>
    <property type="match status" value="1"/>
</dbReference>
<dbReference type="GO" id="GO:0005737">
    <property type="term" value="C:cytoplasm"/>
    <property type="evidence" value="ECO:0007669"/>
    <property type="project" value="TreeGrafter"/>
</dbReference>
<evidence type="ECO:0000259" key="6">
    <source>
        <dbReference type="PROSITE" id="PS51171"/>
    </source>
</evidence>
<dbReference type="Pfam" id="PF01842">
    <property type="entry name" value="ACT"/>
    <property type="match status" value="1"/>
</dbReference>
<dbReference type="eggNOG" id="KOG2797">
    <property type="taxonomic scope" value="Eukaryota"/>
</dbReference>
<feature type="domain" description="Prephenate dehydratase" evidence="6">
    <location>
        <begin position="1"/>
        <end position="138"/>
    </location>
</feature>
<dbReference type="Proteomes" id="UP000009328">
    <property type="component" value="Unassembled WGS sequence"/>
</dbReference>
<dbReference type="GO" id="GO:0009094">
    <property type="term" value="P:L-phenylalanine biosynthetic process"/>
    <property type="evidence" value="ECO:0007669"/>
    <property type="project" value="UniProtKB-KW"/>
</dbReference>
<name>K0KSV8_WICCF</name>
<keyword evidence="1" id="KW-0028">Amino-acid biosynthesis</keyword>
<dbReference type="InterPro" id="IPR002912">
    <property type="entry name" value="ACT_dom"/>
</dbReference>
<dbReference type="PANTHER" id="PTHR21022:SF19">
    <property type="entry name" value="PREPHENATE DEHYDRATASE-RELATED"/>
    <property type="match status" value="1"/>
</dbReference>
<protein>
    <recommendedName>
        <fullName evidence="10">Prephenate dehydratase</fullName>
    </recommendedName>
</protein>
<sequence>MSSESNSKRVAYLGPEDLLIPGKQKQKPTNSFNVVAEQFVSIHHCVLSHAEDISKVEKLLTHPQAWGQVTNWTLNEGKHLDKIDTSSTSKAAEIASKEGETHAAIASEYASKVHNIPILYKNVENNKENTTRFLILSKEKAEDLDRKYISLVAFTVEHDDAGALASALNVLSKHGINLTSITSRPSLNQLWQYVFFIEFWSDGRDDPNVKSALEELKEKTVTSVTIGTFPRNKRYYGEKTE</sequence>
<reference evidence="8 9" key="1">
    <citation type="journal article" date="2012" name="Eukaryot. Cell">
        <title>Draft genome sequence of Wickerhamomyces ciferrii NRRL Y-1031 F-60-10.</title>
        <authorList>
            <person name="Schneider J."/>
            <person name="Andrea H."/>
            <person name="Blom J."/>
            <person name="Jaenicke S."/>
            <person name="Ruckert C."/>
            <person name="Schorsch C."/>
            <person name="Szczepanowski R."/>
            <person name="Farwick M."/>
            <person name="Goesmann A."/>
            <person name="Puhler A."/>
            <person name="Schaffer S."/>
            <person name="Tauch A."/>
            <person name="Kohler T."/>
            <person name="Brinkrolf K."/>
        </authorList>
    </citation>
    <scope>NUCLEOTIDE SEQUENCE [LARGE SCALE GENOMIC DNA]</scope>
    <source>
        <strain evidence="9">ATCC 14091 / BCRC 22168 / CBS 111 / JCM 3599 / NBRC 0793 / NRRL Y-1031 F-60-10</strain>
    </source>
</reference>
<dbReference type="STRING" id="1206466.K0KSV8"/>
<evidence type="ECO:0000313" key="8">
    <source>
        <dbReference type="EMBL" id="CCH44464.1"/>
    </source>
</evidence>
<dbReference type="FunCoup" id="K0KSV8">
    <property type="interactions" value="129"/>
</dbReference>
<keyword evidence="2" id="KW-0057">Aromatic amino acid biosynthesis</keyword>
<dbReference type="EMBL" id="CAIF01000129">
    <property type="protein sequence ID" value="CCH44464.1"/>
    <property type="molecule type" value="Genomic_DNA"/>
</dbReference>
<comment type="pathway">
    <text evidence="5">Amino-acid biosynthesis.</text>
</comment>
<evidence type="ECO:0000313" key="9">
    <source>
        <dbReference type="Proteomes" id="UP000009328"/>
    </source>
</evidence>
<evidence type="ECO:0000259" key="7">
    <source>
        <dbReference type="PROSITE" id="PS51671"/>
    </source>
</evidence>
<dbReference type="CDD" id="cd04905">
    <property type="entry name" value="ACT_CM-PDT"/>
    <property type="match status" value="1"/>
</dbReference>
<proteinExistence type="predicted"/>
<evidence type="ECO:0000256" key="3">
    <source>
        <dbReference type="ARBA" id="ARBA00023222"/>
    </source>
</evidence>
<dbReference type="InParanoid" id="K0KSV8"/>
<dbReference type="AlphaFoldDB" id="K0KSV8"/>
<evidence type="ECO:0000256" key="2">
    <source>
        <dbReference type="ARBA" id="ARBA00023141"/>
    </source>
</evidence>
<evidence type="ECO:0000256" key="5">
    <source>
        <dbReference type="ARBA" id="ARBA00029440"/>
    </source>
</evidence>
<dbReference type="SUPFAM" id="SSF53850">
    <property type="entry name" value="Periplasmic binding protein-like II"/>
    <property type="match status" value="1"/>
</dbReference>
<evidence type="ECO:0008006" key="10">
    <source>
        <dbReference type="Google" id="ProtNLM"/>
    </source>
</evidence>
<evidence type="ECO:0000256" key="1">
    <source>
        <dbReference type="ARBA" id="ARBA00022605"/>
    </source>
</evidence>
<dbReference type="InterPro" id="IPR001086">
    <property type="entry name" value="Preph_deHydtase"/>
</dbReference>
<organism evidence="8 9">
    <name type="scientific">Wickerhamomyces ciferrii (strain ATCC 14091 / BCRC 22168 / CBS 111 / JCM 3599 / NBRC 0793 / NRRL Y-1031 F-60-10)</name>
    <name type="common">Yeast</name>
    <name type="synonym">Pichia ciferrii</name>
    <dbReference type="NCBI Taxonomy" id="1206466"/>
    <lineage>
        <taxon>Eukaryota</taxon>
        <taxon>Fungi</taxon>
        <taxon>Dikarya</taxon>
        <taxon>Ascomycota</taxon>
        <taxon>Saccharomycotina</taxon>
        <taxon>Saccharomycetes</taxon>
        <taxon>Phaffomycetales</taxon>
        <taxon>Wickerhamomycetaceae</taxon>
        <taxon>Wickerhamomyces</taxon>
    </lineage>
</organism>
<comment type="caution">
    <text evidence="8">The sequence shown here is derived from an EMBL/GenBank/DDBJ whole genome shotgun (WGS) entry which is preliminary data.</text>
</comment>
<feature type="domain" description="ACT" evidence="7">
    <location>
        <begin position="152"/>
        <end position="231"/>
    </location>
</feature>
<dbReference type="GO" id="GO:0004664">
    <property type="term" value="F:prephenate dehydratase activity"/>
    <property type="evidence" value="ECO:0007669"/>
    <property type="project" value="InterPro"/>
</dbReference>
<keyword evidence="4" id="KW-0456">Lyase</keyword>
<dbReference type="Gene3D" id="3.30.70.260">
    <property type="match status" value="1"/>
</dbReference>